<proteinExistence type="predicted"/>
<dbReference type="Proteomes" id="UP000887569">
    <property type="component" value="Unplaced"/>
</dbReference>
<evidence type="ECO:0000256" key="1">
    <source>
        <dbReference type="SAM" id="MobiDB-lite"/>
    </source>
</evidence>
<feature type="compositionally biased region" description="Polar residues" evidence="1">
    <location>
        <begin position="157"/>
        <end position="166"/>
    </location>
</feature>
<dbReference type="WBParaSite" id="PgB02X_g137_t03">
    <property type="protein sequence ID" value="PgB02X_g137_t03"/>
    <property type="gene ID" value="PgB02X_g137"/>
</dbReference>
<keyword evidence="2" id="KW-1185">Reference proteome</keyword>
<organism evidence="2 3">
    <name type="scientific">Parascaris univalens</name>
    <name type="common">Nematode worm</name>
    <dbReference type="NCBI Taxonomy" id="6257"/>
    <lineage>
        <taxon>Eukaryota</taxon>
        <taxon>Metazoa</taxon>
        <taxon>Ecdysozoa</taxon>
        <taxon>Nematoda</taxon>
        <taxon>Chromadorea</taxon>
        <taxon>Rhabditida</taxon>
        <taxon>Spirurina</taxon>
        <taxon>Ascaridomorpha</taxon>
        <taxon>Ascaridoidea</taxon>
        <taxon>Ascarididae</taxon>
        <taxon>Parascaris</taxon>
    </lineage>
</organism>
<name>A0A914ZHA4_PARUN</name>
<accession>A0A914ZHA4</accession>
<evidence type="ECO:0000313" key="3">
    <source>
        <dbReference type="WBParaSite" id="PgB02X_g137_t03"/>
    </source>
</evidence>
<feature type="region of interest" description="Disordered" evidence="1">
    <location>
        <begin position="1"/>
        <end position="39"/>
    </location>
</feature>
<feature type="region of interest" description="Disordered" evidence="1">
    <location>
        <begin position="130"/>
        <end position="166"/>
    </location>
</feature>
<sequence length="264" mass="28360">MAMMRGISGAYSSADVEHDIESHLPPPPPPPPPPFAHPSVLRAAPLTRVSQSEPHLDIPHFIHGQDPQHISSLTRVLSGLFEVDTALSTPFSRSYSQKPIGASTDKPVVVDDSAVVTTFNRAASPELRYPEGVKNAPLRKSSSASAVDLTGSAPNEAPSSSLQQFTPSFHRNINGLAMTTSSSRDSTSLSSAAETFRDQLPPDAQRALAGVSSTASSPDNTIDERALIPHRHGGVLSVFGRGFFARPVIRSEEENYRYLMALDR</sequence>
<dbReference type="AlphaFoldDB" id="A0A914ZHA4"/>
<evidence type="ECO:0000313" key="2">
    <source>
        <dbReference type="Proteomes" id="UP000887569"/>
    </source>
</evidence>
<protein>
    <submittedName>
        <fullName evidence="3">Uncharacterized protein</fullName>
    </submittedName>
</protein>
<reference evidence="3" key="1">
    <citation type="submission" date="2022-11" db="UniProtKB">
        <authorList>
            <consortium name="WormBaseParasite"/>
        </authorList>
    </citation>
    <scope>IDENTIFICATION</scope>
</reference>
<feature type="compositionally biased region" description="Pro residues" evidence="1">
    <location>
        <begin position="24"/>
        <end position="36"/>
    </location>
</feature>